<gene>
    <name evidence="3" type="ORF">ALO52_03433</name>
</gene>
<dbReference type="RefSeq" id="WP_057407826.1">
    <property type="nucleotide sequence ID" value="NZ_LJRC01000001.1"/>
</dbReference>
<sequence>MRTVINQLNTICEEQPYVTAWYFKNLITGEVAHRYGHTPFVAGSTRKTSILMAVLREVHRGHLDLNEPIRYEERLREGVMSGTFKYLTPGFSISLRDALVQMIIVSDNVCTRMVLERISLARINDFCQSLDMGNTSHRNTIPRPDLPIDHTLEEVTTTSAFDQGLLYDLILQGSMNPAAATLLGCSPEQCAFALDVLSWQKLRTKMASLLPADTKIAHKGGTGKRGRMDGGIVFRDGAPLFIFTGYTDQVPLVMPDGLPGYASAFSTLGRLARTCWDSIPATGALTHG</sequence>
<dbReference type="Gene3D" id="3.40.710.10">
    <property type="entry name" value="DD-peptidase/beta-lactamase superfamily"/>
    <property type="match status" value="1"/>
</dbReference>
<reference evidence="3 4" key="1">
    <citation type="submission" date="2015-09" db="EMBL/GenBank/DDBJ databases">
        <title>Genome announcement of multiple Pseudomonas syringae strains.</title>
        <authorList>
            <person name="Thakur S."/>
            <person name="Wang P.W."/>
            <person name="Gong Y."/>
            <person name="Weir B.S."/>
            <person name="Guttman D.S."/>
        </authorList>
    </citation>
    <scope>NUCLEOTIDE SEQUENCE [LARGE SCALE GENOMIC DNA]</scope>
    <source>
        <strain evidence="3 4">ICMP3956</strain>
    </source>
</reference>
<evidence type="ECO:0000259" key="2">
    <source>
        <dbReference type="Pfam" id="PF13354"/>
    </source>
</evidence>
<feature type="domain" description="Beta-lactamase class A catalytic" evidence="2">
    <location>
        <begin position="21"/>
        <end position="240"/>
    </location>
</feature>
<dbReference type="GO" id="GO:0030655">
    <property type="term" value="P:beta-lactam antibiotic catabolic process"/>
    <property type="evidence" value="ECO:0007669"/>
    <property type="project" value="InterPro"/>
</dbReference>
<dbReference type="AlphaFoldDB" id="A0A0N8SMX8"/>
<dbReference type="PANTHER" id="PTHR35333:SF4">
    <property type="entry name" value="SLR0121 PROTEIN"/>
    <property type="match status" value="1"/>
</dbReference>
<dbReference type="InterPro" id="IPR045155">
    <property type="entry name" value="Beta-lactam_cat"/>
</dbReference>
<dbReference type="EMBL" id="LJRC01000001">
    <property type="protein sequence ID" value="KPY42032.1"/>
    <property type="molecule type" value="Genomic_DNA"/>
</dbReference>
<protein>
    <submittedName>
        <fullName evidence="3">Beta-lactamase</fullName>
    </submittedName>
</protein>
<comment type="caution">
    <text evidence="3">The sequence shown here is derived from an EMBL/GenBank/DDBJ whole genome shotgun (WGS) entry which is preliminary data.</text>
</comment>
<comment type="catalytic activity">
    <reaction evidence="1">
        <text>a beta-lactam + H2O = a substituted beta-amino acid</text>
        <dbReference type="Rhea" id="RHEA:20401"/>
        <dbReference type="ChEBI" id="CHEBI:15377"/>
        <dbReference type="ChEBI" id="CHEBI:35627"/>
        <dbReference type="ChEBI" id="CHEBI:140347"/>
        <dbReference type="EC" id="3.5.2.6"/>
    </reaction>
</comment>
<dbReference type="GO" id="GO:0046677">
    <property type="term" value="P:response to antibiotic"/>
    <property type="evidence" value="ECO:0007669"/>
    <property type="project" value="InterPro"/>
</dbReference>
<dbReference type="PATRIC" id="fig|251707.3.peg.4510"/>
<name>A0A0N8SMX8_9PSED</name>
<dbReference type="PANTHER" id="PTHR35333">
    <property type="entry name" value="BETA-LACTAMASE"/>
    <property type="match status" value="1"/>
</dbReference>
<dbReference type="Pfam" id="PF13354">
    <property type="entry name" value="Beta-lactamase2"/>
    <property type="match status" value="1"/>
</dbReference>
<evidence type="ECO:0000256" key="1">
    <source>
        <dbReference type="ARBA" id="ARBA00001526"/>
    </source>
</evidence>
<dbReference type="Proteomes" id="UP000050562">
    <property type="component" value="Unassembled WGS sequence"/>
</dbReference>
<organism evidence="3 4">
    <name type="scientific">Pseudomonas syringae pv. primulae</name>
    <dbReference type="NCBI Taxonomy" id="251707"/>
    <lineage>
        <taxon>Bacteria</taxon>
        <taxon>Pseudomonadati</taxon>
        <taxon>Pseudomonadota</taxon>
        <taxon>Gammaproteobacteria</taxon>
        <taxon>Pseudomonadales</taxon>
        <taxon>Pseudomonadaceae</taxon>
        <taxon>Pseudomonas</taxon>
    </lineage>
</organism>
<dbReference type="SUPFAM" id="SSF56601">
    <property type="entry name" value="beta-lactamase/transpeptidase-like"/>
    <property type="match status" value="1"/>
</dbReference>
<evidence type="ECO:0000313" key="3">
    <source>
        <dbReference type="EMBL" id="KPY42032.1"/>
    </source>
</evidence>
<accession>A0A0N8SMX8</accession>
<dbReference type="InterPro" id="IPR012338">
    <property type="entry name" value="Beta-lactam/transpept-like"/>
</dbReference>
<evidence type="ECO:0000313" key="4">
    <source>
        <dbReference type="Proteomes" id="UP000050562"/>
    </source>
</evidence>
<dbReference type="GO" id="GO:0008800">
    <property type="term" value="F:beta-lactamase activity"/>
    <property type="evidence" value="ECO:0007669"/>
    <property type="project" value="UniProtKB-EC"/>
</dbReference>
<proteinExistence type="predicted"/>
<dbReference type="InterPro" id="IPR000871">
    <property type="entry name" value="Beta-lactam_class-A"/>
</dbReference>